<proteinExistence type="predicted"/>
<evidence type="ECO:0000256" key="1">
    <source>
        <dbReference type="SAM" id="MobiDB-lite"/>
    </source>
</evidence>
<reference evidence="2" key="3">
    <citation type="submission" date="2022-01" db="UniProtKB">
        <authorList>
            <consortium name="EnsemblPlants"/>
        </authorList>
    </citation>
    <scope>IDENTIFICATION</scope>
    <source>
        <strain evidence="2">subsp. vulgare</strain>
    </source>
</reference>
<dbReference type="Gramene" id="HORVU.MOREX.r2.2HG0181020.1">
    <property type="protein sequence ID" value="HORVU.MOREX.r2.2HG0181020.1.CDS.1"/>
    <property type="gene ID" value="HORVU.MOREX.r2.2HG0181020"/>
</dbReference>
<sequence length="158" mass="16811">MMGRVACTCDCGGDISASQEDALAASSFLGGDDQDEESEAFPTPLDLSSQQQQQEEEDTVTMCTLPSTPSPTRSPSPPPASPLPRRKPRVCVRKVKARGAKIRTPTPDQPPEPGQPPEPEHADPLYRAVLMVGATASSSNGNNAIDDFLALARRRGLL</sequence>
<feature type="region of interest" description="Disordered" evidence="1">
    <location>
        <begin position="24"/>
        <end position="123"/>
    </location>
</feature>
<feature type="compositionally biased region" description="Basic residues" evidence="1">
    <location>
        <begin position="84"/>
        <end position="101"/>
    </location>
</feature>
<reference evidence="2" key="2">
    <citation type="submission" date="2020-10" db="EMBL/GenBank/DDBJ databases">
        <authorList>
            <person name="Scholz U."/>
            <person name="Mascher M."/>
            <person name="Fiebig A."/>
        </authorList>
    </citation>
    <scope>NUCLEOTIDE SEQUENCE [LARGE SCALE GENOMIC DNA]</scope>
    <source>
        <strain evidence="2">cv. Morex</strain>
    </source>
</reference>
<dbReference type="Gramene" id="HORVU.MOREX.r3.2HG0217570.1">
    <property type="protein sequence ID" value="HORVU.MOREX.r3.2HG0217570.1.CDS1"/>
    <property type="gene ID" value="HORVU.MOREX.r3.2HG0217570"/>
</dbReference>
<dbReference type="EnsemblPlants" id="HORVU.MOREX.r3.2HG0217570.1">
    <property type="protein sequence ID" value="HORVU.MOREX.r3.2HG0217570.1.CDS1"/>
    <property type="gene ID" value="HORVU.MOREX.r3.2HG0217570"/>
</dbReference>
<reference evidence="3" key="1">
    <citation type="journal article" date="2012" name="Nature">
        <title>A physical, genetic and functional sequence assembly of the barley genome.</title>
        <authorList>
            <consortium name="The International Barley Genome Sequencing Consortium"/>
            <person name="Mayer K.F."/>
            <person name="Waugh R."/>
            <person name="Brown J.W."/>
            <person name="Schulman A."/>
            <person name="Langridge P."/>
            <person name="Platzer M."/>
            <person name="Fincher G.B."/>
            <person name="Muehlbauer G.J."/>
            <person name="Sato K."/>
            <person name="Close T.J."/>
            <person name="Wise R.P."/>
            <person name="Stein N."/>
        </authorList>
    </citation>
    <scope>NUCLEOTIDE SEQUENCE [LARGE SCALE GENOMIC DNA]</scope>
    <source>
        <strain evidence="3">cv. Morex</strain>
    </source>
</reference>
<evidence type="ECO:0000313" key="3">
    <source>
        <dbReference type="Proteomes" id="UP000011116"/>
    </source>
</evidence>
<name>A0A8I6X1C3_HORVV</name>
<keyword evidence="3" id="KW-1185">Reference proteome</keyword>
<protein>
    <submittedName>
        <fullName evidence="2">Uncharacterized protein</fullName>
    </submittedName>
</protein>
<feature type="compositionally biased region" description="Pro residues" evidence="1">
    <location>
        <begin position="68"/>
        <end position="82"/>
    </location>
</feature>
<accession>A0A8I6X1C3</accession>
<dbReference type="Proteomes" id="UP000011116">
    <property type="component" value="Chromosome 2H"/>
</dbReference>
<evidence type="ECO:0000313" key="2">
    <source>
        <dbReference type="EnsemblPlants" id="HORVU.MOREX.r3.2HG0217570.1.CDS1"/>
    </source>
</evidence>
<dbReference type="AlphaFoldDB" id="A0A8I6X1C3"/>
<feature type="compositionally biased region" description="Pro residues" evidence="1">
    <location>
        <begin position="107"/>
        <end position="117"/>
    </location>
</feature>
<organism evidence="2 3">
    <name type="scientific">Hordeum vulgare subsp. vulgare</name>
    <name type="common">Domesticated barley</name>
    <dbReference type="NCBI Taxonomy" id="112509"/>
    <lineage>
        <taxon>Eukaryota</taxon>
        <taxon>Viridiplantae</taxon>
        <taxon>Streptophyta</taxon>
        <taxon>Embryophyta</taxon>
        <taxon>Tracheophyta</taxon>
        <taxon>Spermatophyta</taxon>
        <taxon>Magnoliopsida</taxon>
        <taxon>Liliopsida</taxon>
        <taxon>Poales</taxon>
        <taxon>Poaceae</taxon>
        <taxon>BOP clade</taxon>
        <taxon>Pooideae</taxon>
        <taxon>Triticodae</taxon>
        <taxon>Triticeae</taxon>
        <taxon>Hordeinae</taxon>
        <taxon>Hordeum</taxon>
    </lineage>
</organism>